<name>W1YB00_9ZZZZ</name>
<dbReference type="Gene3D" id="3.40.120.10">
    <property type="entry name" value="Alpha-D-Glucose-1,6-Bisphosphate, subunit A, domain 3"/>
    <property type="match status" value="1"/>
</dbReference>
<reference evidence="1" key="1">
    <citation type="submission" date="2013-12" db="EMBL/GenBank/DDBJ databases">
        <title>A Varibaculum cambriense genome reconstructed from a premature infant gut community with otherwise low bacterial novelty that shifts toward anaerobic metabolism during the third week of life.</title>
        <authorList>
            <person name="Brown C.T."/>
            <person name="Sharon I."/>
            <person name="Thomas B.C."/>
            <person name="Castelle C.J."/>
            <person name="Morowitz M.J."/>
            <person name="Banfield J.F."/>
        </authorList>
    </citation>
    <scope>NUCLEOTIDE SEQUENCE</scope>
</reference>
<dbReference type="AlphaFoldDB" id="W1YB00"/>
<accession>W1YB00</accession>
<dbReference type="SUPFAM" id="SSF53738">
    <property type="entry name" value="Phosphoglucomutase, first 3 domains"/>
    <property type="match status" value="1"/>
</dbReference>
<dbReference type="GO" id="GO:0016868">
    <property type="term" value="F:intramolecular phosphotransferase activity"/>
    <property type="evidence" value="ECO:0007669"/>
    <property type="project" value="InterPro"/>
</dbReference>
<organism evidence="1">
    <name type="scientific">human gut metagenome</name>
    <dbReference type="NCBI Taxonomy" id="408170"/>
    <lineage>
        <taxon>unclassified sequences</taxon>
        <taxon>metagenomes</taxon>
        <taxon>organismal metagenomes</taxon>
    </lineage>
</organism>
<proteinExistence type="predicted"/>
<feature type="non-terminal residue" evidence="1">
    <location>
        <position position="73"/>
    </location>
</feature>
<dbReference type="InterPro" id="IPR016055">
    <property type="entry name" value="A-D-PHexomutase_a/b/a-I/II/III"/>
</dbReference>
<dbReference type="GO" id="GO:0005975">
    <property type="term" value="P:carbohydrate metabolic process"/>
    <property type="evidence" value="ECO:0007669"/>
    <property type="project" value="InterPro"/>
</dbReference>
<comment type="caution">
    <text evidence="1">The sequence shown here is derived from an EMBL/GenBank/DDBJ whole genome shotgun (WGS) entry which is preliminary data.</text>
</comment>
<dbReference type="EMBL" id="AZMM01006427">
    <property type="protein sequence ID" value="ETJ39697.1"/>
    <property type="molecule type" value="Genomic_DNA"/>
</dbReference>
<gene>
    <name evidence="1" type="ORF">Q604_UNBC06427G0001</name>
</gene>
<evidence type="ECO:0000313" key="1">
    <source>
        <dbReference type="EMBL" id="ETJ39697.1"/>
    </source>
</evidence>
<protein>
    <submittedName>
        <fullName evidence="1">Phosphoglucomutase</fullName>
    </submittedName>
</protein>
<sequence>MHPRAGQPARPEDLIDVDEVVNAYYDLVPDPAVPEQRVVFGTSGHRGSSLDTAFNEAHIIATTAAIVEYRRTQ</sequence>